<evidence type="ECO:0000259" key="8">
    <source>
        <dbReference type="Pfam" id="PF02687"/>
    </source>
</evidence>
<comment type="caution">
    <text evidence="10">The sequence shown here is derived from an EMBL/GenBank/DDBJ whole genome shotgun (WGS) entry which is preliminary data.</text>
</comment>
<comment type="subcellular location">
    <subcellularLocation>
        <location evidence="1">Cell membrane</location>
        <topology evidence="1">Multi-pass membrane protein</topology>
    </subcellularLocation>
</comment>
<keyword evidence="4 7" id="KW-1133">Transmembrane helix</keyword>
<dbReference type="PANTHER" id="PTHR30572:SF4">
    <property type="entry name" value="ABC TRANSPORTER PERMEASE YTRF"/>
    <property type="match status" value="1"/>
</dbReference>
<evidence type="ECO:0000256" key="1">
    <source>
        <dbReference type="ARBA" id="ARBA00004651"/>
    </source>
</evidence>
<feature type="transmembrane region" description="Helical" evidence="7">
    <location>
        <begin position="328"/>
        <end position="356"/>
    </location>
</feature>
<keyword evidence="2" id="KW-1003">Cell membrane</keyword>
<proteinExistence type="inferred from homology"/>
<dbReference type="InterPro" id="IPR025857">
    <property type="entry name" value="MacB_PCD"/>
</dbReference>
<dbReference type="RefSeq" id="WP_251605651.1">
    <property type="nucleotide sequence ID" value="NZ_JAMQJY010000001.1"/>
</dbReference>
<dbReference type="Pfam" id="PF02687">
    <property type="entry name" value="FtsX"/>
    <property type="match status" value="1"/>
</dbReference>
<comment type="similarity">
    <text evidence="6">Belongs to the ABC-4 integral membrane protein family.</text>
</comment>
<feature type="domain" description="MacB-like periplasmic core" evidence="9">
    <location>
        <begin position="19"/>
        <end position="245"/>
    </location>
</feature>
<evidence type="ECO:0000256" key="7">
    <source>
        <dbReference type="SAM" id="Phobius"/>
    </source>
</evidence>
<dbReference type="EMBL" id="JAMQJY010000001">
    <property type="protein sequence ID" value="MCM2675221.1"/>
    <property type="molecule type" value="Genomic_DNA"/>
</dbReference>
<evidence type="ECO:0000256" key="6">
    <source>
        <dbReference type="ARBA" id="ARBA00038076"/>
    </source>
</evidence>
<feature type="transmembrane region" description="Helical" evidence="7">
    <location>
        <begin position="283"/>
        <end position="307"/>
    </location>
</feature>
<keyword evidence="5 7" id="KW-0472">Membrane</keyword>
<feature type="transmembrane region" description="Helical" evidence="7">
    <location>
        <begin position="20"/>
        <end position="40"/>
    </location>
</feature>
<feature type="transmembrane region" description="Helical" evidence="7">
    <location>
        <begin position="368"/>
        <end position="392"/>
    </location>
</feature>
<keyword evidence="11" id="KW-1185">Reference proteome</keyword>
<gene>
    <name evidence="10" type="ORF">NDM98_06780</name>
</gene>
<evidence type="ECO:0000259" key="9">
    <source>
        <dbReference type="Pfam" id="PF12704"/>
    </source>
</evidence>
<feature type="domain" description="ABC3 transporter permease C-terminal" evidence="8">
    <location>
        <begin position="290"/>
        <end position="402"/>
    </location>
</feature>
<keyword evidence="3 7" id="KW-0812">Transmembrane</keyword>
<dbReference type="InterPro" id="IPR003838">
    <property type="entry name" value="ABC3_permease_C"/>
</dbReference>
<evidence type="ECO:0000256" key="4">
    <source>
        <dbReference type="ARBA" id="ARBA00022989"/>
    </source>
</evidence>
<evidence type="ECO:0000313" key="11">
    <source>
        <dbReference type="Proteomes" id="UP001203665"/>
    </source>
</evidence>
<accession>A0ABT0XH48</accession>
<protein>
    <submittedName>
        <fullName evidence="10">ABC transporter permease</fullName>
    </submittedName>
</protein>
<reference evidence="10" key="1">
    <citation type="submission" date="2022-06" db="EMBL/GenBank/DDBJ databases">
        <title>Alkalicoccobacillus porphyridii sp. nov., isolated from a marine red alga, Porphyridium purpureum and reclassification of Shouchella plakortidis and Shouchella gibsonii as Alkalicoccobacillus plakortidis comb. nov. and Alkalicoccobacillus gibsonii comb. nov.</title>
        <authorList>
            <person name="Kim K.H."/>
            <person name="Lee J.K."/>
            <person name="Han D.M."/>
            <person name="Baek J.H."/>
            <person name="Jeon C.O."/>
        </authorList>
    </citation>
    <scope>NUCLEOTIDE SEQUENCE</scope>
    <source>
        <strain evidence="10">DSM 19153</strain>
    </source>
</reference>
<evidence type="ECO:0000313" key="10">
    <source>
        <dbReference type="EMBL" id="MCM2675221.1"/>
    </source>
</evidence>
<dbReference type="Pfam" id="PF12704">
    <property type="entry name" value="MacB_PCD"/>
    <property type="match status" value="1"/>
</dbReference>
<name>A0ABT0XH48_9BACI</name>
<evidence type="ECO:0000256" key="3">
    <source>
        <dbReference type="ARBA" id="ARBA00022692"/>
    </source>
</evidence>
<evidence type="ECO:0000256" key="5">
    <source>
        <dbReference type="ARBA" id="ARBA00023136"/>
    </source>
</evidence>
<organism evidence="10 11">
    <name type="scientific">Alkalicoccobacillus plakortidis</name>
    <dbReference type="NCBI Taxonomy" id="444060"/>
    <lineage>
        <taxon>Bacteria</taxon>
        <taxon>Bacillati</taxon>
        <taxon>Bacillota</taxon>
        <taxon>Bacilli</taxon>
        <taxon>Bacillales</taxon>
        <taxon>Bacillaceae</taxon>
        <taxon>Alkalicoccobacillus</taxon>
    </lineage>
</organism>
<dbReference type="PANTHER" id="PTHR30572">
    <property type="entry name" value="MEMBRANE COMPONENT OF TRANSPORTER-RELATED"/>
    <property type="match status" value="1"/>
</dbReference>
<dbReference type="InterPro" id="IPR050250">
    <property type="entry name" value="Macrolide_Exporter_MacB"/>
</dbReference>
<dbReference type="Proteomes" id="UP001203665">
    <property type="component" value="Unassembled WGS sequence"/>
</dbReference>
<evidence type="ECO:0000256" key="2">
    <source>
        <dbReference type="ARBA" id="ARBA00022475"/>
    </source>
</evidence>
<sequence>MLENIKLSFQSIFAHKMRSILTMLGVIIGIAAIIAIVSMIQGQSEVLKRSIIGMGNNTIQVTYEDQMNSGQDDYWGGGETYLSAPPVTEDTLDTIKADPVVETIALFHKTWGPETYHQMNTSYPETYAVDSTYFDLFPIELLEGRMLSEEELNATSQLIMINDDARNELFDGGEAVGQSIDLKGTPFRVVGVFTDKKPMDDPYFDDWPQPKMYVSKAIWPLINGYDAPTQILVKAVSTDTIQQAGEMTASYLNADLSDLETATYRIPDLQAITEDLEAANQTFAFLLGGIASISLLVGGIGVMNIMLVSVTERTREIGIKKALGAKRYMILMQFLTEAIVLTSVGGALGVLLGIGAAKIVSNIMNMPFYISISAIVGALVFSMLVGVIFGLLPSIKASKLQPVDALKYE</sequence>